<dbReference type="eggNOG" id="COG0745">
    <property type="taxonomic scope" value="Bacteria"/>
</dbReference>
<dbReference type="STRING" id="1353528.DT23_18870"/>
<sequence length="410" mass="43908">MILGYIVIGVFAGLSAFVVALLKGYSFFSAVGLYMLVGSTGTLGAALVFFAVDSVMRRIRRQRTTSSSAPHKADALPAGPSEWMPGAATSGAIRILVVDDDPFIRDIVPTIAQNVGFADITVAASAEDALDIVAASPSPFDCLLLDIQMPGMDGIELCARIRSFAAYKDAPILMLTGMRDIESLGSAYKAGATDFVTKPFEIAAFENRLKSVHKHCTLRRNERLAAIADGIPRQNKTGKVGLFDTLVHGALPNLIDHQSLHNYLRQMPASATTQARVTAFKIDQLDLIYQKSSSAQFLALLSEIAESTAKIFASNGFLIAYFGNGIFVTVTNQPRDIGAVEFEMETGRLLNNRLAALAADLKIAFHVVVGASVQPPARATNRAETTIQQALGTVEARFSSPSRAALRLLG</sequence>
<organism evidence="5 6">
    <name type="scientific">Thioclava indica</name>
    <dbReference type="NCBI Taxonomy" id="1353528"/>
    <lineage>
        <taxon>Bacteria</taxon>
        <taxon>Pseudomonadati</taxon>
        <taxon>Pseudomonadota</taxon>
        <taxon>Alphaproteobacteria</taxon>
        <taxon>Rhodobacterales</taxon>
        <taxon>Paracoccaceae</taxon>
        <taxon>Thioclava</taxon>
    </lineage>
</organism>
<feature type="modified residue" description="4-aspartylphosphate" evidence="2">
    <location>
        <position position="146"/>
    </location>
</feature>
<evidence type="ECO:0000313" key="6">
    <source>
        <dbReference type="Proteomes" id="UP000027471"/>
    </source>
</evidence>
<dbReference type="PANTHER" id="PTHR44591">
    <property type="entry name" value="STRESS RESPONSE REGULATOR PROTEIN 1"/>
    <property type="match status" value="1"/>
</dbReference>
<name>A0A074J2P5_9RHOB</name>
<dbReference type="SMART" id="SM00448">
    <property type="entry name" value="REC"/>
    <property type="match status" value="1"/>
</dbReference>
<feature type="transmembrane region" description="Helical" evidence="3">
    <location>
        <begin position="5"/>
        <end position="25"/>
    </location>
</feature>
<keyword evidence="6" id="KW-1185">Reference proteome</keyword>
<reference evidence="5 6" key="1">
    <citation type="journal article" date="2015" name="Antonie Van Leeuwenhoek">
        <title>Thioclava indica sp. nov., isolated from surface seawater of the Indian Ocean.</title>
        <authorList>
            <person name="Liu Y."/>
            <person name="Lai Q."/>
            <person name="Du J."/>
            <person name="Xu H."/>
            <person name="Jiang L."/>
            <person name="Shao Z."/>
        </authorList>
    </citation>
    <scope>NUCLEOTIDE SEQUENCE [LARGE SCALE GENOMIC DNA]</scope>
    <source>
        <strain evidence="5 6">DT23-4</strain>
    </source>
</reference>
<protein>
    <recommendedName>
        <fullName evidence="4">Response regulatory domain-containing protein</fullName>
    </recommendedName>
</protein>
<dbReference type="PANTHER" id="PTHR44591:SF3">
    <property type="entry name" value="RESPONSE REGULATORY DOMAIN-CONTAINING PROTEIN"/>
    <property type="match status" value="1"/>
</dbReference>
<dbReference type="GO" id="GO:0000160">
    <property type="term" value="P:phosphorelay signal transduction system"/>
    <property type="evidence" value="ECO:0007669"/>
    <property type="project" value="InterPro"/>
</dbReference>
<feature type="domain" description="Response regulatory" evidence="4">
    <location>
        <begin position="94"/>
        <end position="213"/>
    </location>
</feature>
<keyword evidence="3" id="KW-0812">Transmembrane</keyword>
<gene>
    <name evidence="5" type="ORF">DT23_18870</name>
</gene>
<dbReference type="OrthoDB" id="7326651at2"/>
<dbReference type="InterPro" id="IPR011006">
    <property type="entry name" value="CheY-like_superfamily"/>
</dbReference>
<evidence type="ECO:0000256" key="2">
    <source>
        <dbReference type="PROSITE-ProRule" id="PRU00169"/>
    </source>
</evidence>
<evidence type="ECO:0000256" key="1">
    <source>
        <dbReference type="ARBA" id="ARBA00022553"/>
    </source>
</evidence>
<dbReference type="PROSITE" id="PS50110">
    <property type="entry name" value="RESPONSE_REGULATORY"/>
    <property type="match status" value="1"/>
</dbReference>
<dbReference type="RefSeq" id="WP_051697408.1">
    <property type="nucleotide sequence ID" value="NZ_AUNB01000090.1"/>
</dbReference>
<dbReference type="Pfam" id="PF00072">
    <property type="entry name" value="Response_reg"/>
    <property type="match status" value="1"/>
</dbReference>
<accession>A0A074J2P5</accession>
<dbReference type="Proteomes" id="UP000027471">
    <property type="component" value="Unassembled WGS sequence"/>
</dbReference>
<dbReference type="CDD" id="cd17574">
    <property type="entry name" value="REC_OmpR"/>
    <property type="match status" value="1"/>
</dbReference>
<keyword evidence="1 2" id="KW-0597">Phosphoprotein</keyword>
<keyword evidence="3" id="KW-1133">Transmembrane helix</keyword>
<dbReference type="SUPFAM" id="SSF52172">
    <property type="entry name" value="CheY-like"/>
    <property type="match status" value="1"/>
</dbReference>
<dbReference type="Gene3D" id="3.40.50.2300">
    <property type="match status" value="1"/>
</dbReference>
<dbReference type="AlphaFoldDB" id="A0A074J2P5"/>
<feature type="transmembrane region" description="Helical" evidence="3">
    <location>
        <begin position="31"/>
        <end position="52"/>
    </location>
</feature>
<evidence type="ECO:0000256" key="3">
    <source>
        <dbReference type="SAM" id="Phobius"/>
    </source>
</evidence>
<dbReference type="InterPro" id="IPR001789">
    <property type="entry name" value="Sig_transdc_resp-reg_receiver"/>
</dbReference>
<evidence type="ECO:0000313" key="5">
    <source>
        <dbReference type="EMBL" id="KEO51656.1"/>
    </source>
</evidence>
<proteinExistence type="predicted"/>
<dbReference type="InterPro" id="IPR050595">
    <property type="entry name" value="Bact_response_regulator"/>
</dbReference>
<comment type="caution">
    <text evidence="5">The sequence shown here is derived from an EMBL/GenBank/DDBJ whole genome shotgun (WGS) entry which is preliminary data.</text>
</comment>
<dbReference type="EMBL" id="AUNB01000090">
    <property type="protein sequence ID" value="KEO51656.1"/>
    <property type="molecule type" value="Genomic_DNA"/>
</dbReference>
<keyword evidence="3" id="KW-0472">Membrane</keyword>
<evidence type="ECO:0000259" key="4">
    <source>
        <dbReference type="PROSITE" id="PS50110"/>
    </source>
</evidence>